<evidence type="ECO:0000256" key="5">
    <source>
        <dbReference type="SAM" id="Phobius"/>
    </source>
</evidence>
<dbReference type="EMBL" id="KF740630">
    <property type="protein sequence ID" value="AHG28756.1"/>
    <property type="molecule type" value="Genomic_DNA"/>
</dbReference>
<evidence type="ECO:0000256" key="1">
    <source>
        <dbReference type="ARBA" id="ARBA00004167"/>
    </source>
</evidence>
<reference evidence="7" key="1">
    <citation type="journal article" date="2014" name="PLoS ONE">
        <title>Presence and analysis of plasmids in human and animal associated arcobacter species.</title>
        <authorList>
            <person name="Douidah L."/>
            <person name="De Zutter L."/>
            <person name="Van Nieuwerburgh F."/>
            <person name="Deforce D."/>
            <person name="Ingmer H."/>
            <person name="Vandenberg O."/>
            <person name="Van den Abeele A.M."/>
            <person name="Houf K."/>
        </authorList>
    </citation>
    <scope>NUCLEOTIDE SEQUENCE</scope>
    <source>
        <strain evidence="7">AC1119</strain>
        <plasmid evidence="7">AB-1119-LD</plasmid>
    </source>
</reference>
<evidence type="ECO:0000256" key="3">
    <source>
        <dbReference type="ARBA" id="ARBA00022989"/>
    </source>
</evidence>
<evidence type="ECO:0000256" key="2">
    <source>
        <dbReference type="ARBA" id="ARBA00022692"/>
    </source>
</evidence>
<evidence type="ECO:0000313" key="7">
    <source>
        <dbReference type="EMBL" id="AHG28756.1"/>
    </source>
</evidence>
<evidence type="ECO:0000256" key="4">
    <source>
        <dbReference type="ARBA" id="ARBA00023136"/>
    </source>
</evidence>
<dbReference type="GO" id="GO:0016020">
    <property type="term" value="C:membrane"/>
    <property type="evidence" value="ECO:0007669"/>
    <property type="project" value="UniProtKB-SubCell"/>
</dbReference>
<dbReference type="Pfam" id="PF04335">
    <property type="entry name" value="VirB8"/>
    <property type="match status" value="1"/>
</dbReference>
<dbReference type="CDD" id="cd16424">
    <property type="entry name" value="VirB8"/>
    <property type="match status" value="1"/>
</dbReference>
<organism evidence="7">
    <name type="scientific">Aliarcobacter butzleri</name>
    <dbReference type="NCBI Taxonomy" id="28197"/>
    <lineage>
        <taxon>Bacteria</taxon>
        <taxon>Pseudomonadati</taxon>
        <taxon>Campylobacterota</taxon>
        <taxon>Epsilonproteobacteria</taxon>
        <taxon>Campylobacterales</taxon>
        <taxon>Arcobacteraceae</taxon>
        <taxon>Aliarcobacter</taxon>
    </lineage>
</organism>
<comment type="subcellular location">
    <subcellularLocation>
        <location evidence="1">Membrane</location>
        <topology evidence="1">Single-pass membrane protein</topology>
    </subcellularLocation>
</comment>
<feature type="transmembrane region" description="Helical" evidence="5">
    <location>
        <begin position="21"/>
        <end position="44"/>
    </location>
</feature>
<keyword evidence="3 5" id="KW-1133">Transmembrane helix</keyword>
<dbReference type="InterPro" id="IPR032710">
    <property type="entry name" value="NTF2-like_dom_sf"/>
</dbReference>
<dbReference type="RefSeq" id="WP_032072657.1">
    <property type="nucleotide sequence ID" value="NC_025153.1"/>
</dbReference>
<feature type="domain" description="Bacterial virulence protein VirB8" evidence="6">
    <location>
        <begin position="20"/>
        <end position="207"/>
    </location>
</feature>
<evidence type="ECO:0000259" key="6">
    <source>
        <dbReference type="Pfam" id="PF04335"/>
    </source>
</evidence>
<keyword evidence="2 5" id="KW-0812">Transmembrane</keyword>
<proteinExistence type="predicted"/>
<dbReference type="SUPFAM" id="SSF54427">
    <property type="entry name" value="NTF2-like"/>
    <property type="match status" value="1"/>
</dbReference>
<geneLocation type="plasmid" evidence="7">
    <name>AB-1119-LD</name>
</geneLocation>
<dbReference type="AlphaFoldDB" id="W0LW41"/>
<accession>W0LW41</accession>
<keyword evidence="7" id="KW-0614">Plasmid</keyword>
<keyword evidence="4 5" id="KW-0472">Membrane</keyword>
<protein>
    <submittedName>
        <fullName evidence="7">VirB8</fullName>
    </submittedName>
</protein>
<dbReference type="InterPro" id="IPR007430">
    <property type="entry name" value="VirB8"/>
</dbReference>
<dbReference type="Gene3D" id="3.10.450.230">
    <property type="entry name" value="VirB8 protein"/>
    <property type="match status" value="1"/>
</dbReference>
<name>W0LW41_9BACT</name>
<sequence length="217" mass="25285">MFNKVKDTVEILRIENKLINILFKMNIIQFILIVVLVIGLISLFPLKEKEPYLVQFSNAEMNFAVVRKADEAITKDEAIRQSLAISYVHSKETKNNIDDFERHEKVRLQSSFDVWQQHKAIVNDEKSIFQKKDLTRTINIITVNLFPNTNVAQIDFRATIKRGDNILDEADFRAVISYEFSNNEKIKFNDIAKNPLVYKVTAYNLSKISQTEKKDKK</sequence>